<dbReference type="InterPro" id="IPR044946">
    <property type="entry name" value="Restrct_endonuc_typeI_TRD_sf"/>
</dbReference>
<dbReference type="RefSeq" id="WP_003476419.1">
    <property type="nucleotide sequence ID" value="NZ_LT604072.1"/>
</dbReference>
<name>A0A1C3TTM9_XANCT</name>
<keyword evidence="1" id="KW-0680">Restriction system</keyword>
<dbReference type="InterPro" id="IPR052021">
    <property type="entry name" value="Type-I_RS_S_subunit"/>
</dbReference>
<proteinExistence type="predicted"/>
<evidence type="ECO:0000256" key="2">
    <source>
        <dbReference type="ARBA" id="ARBA00023125"/>
    </source>
</evidence>
<dbReference type="GO" id="GO:0009307">
    <property type="term" value="P:DNA restriction-modification system"/>
    <property type="evidence" value="ECO:0007669"/>
    <property type="project" value="UniProtKB-KW"/>
</dbReference>
<dbReference type="GO" id="GO:0003677">
    <property type="term" value="F:DNA binding"/>
    <property type="evidence" value="ECO:0007669"/>
    <property type="project" value="UniProtKB-KW"/>
</dbReference>
<gene>
    <name evidence="3" type="ORF">BN444_01390</name>
</gene>
<dbReference type="SUPFAM" id="SSF116734">
    <property type="entry name" value="DNA methylase specificity domain"/>
    <property type="match status" value="2"/>
</dbReference>
<sequence>MKITTISATDVVGTLRFDSKFHLSRDNPILQDLRSAGWPMVTIAEVFGRENVWTGNIFARVYASDPNCGKPLLVPYDLFRYIPWSDKILSRTQVTQFEKLEIQRGWLFLVCSGRNLGPVTIADEFCERFTMSHDMVRIAVEPSAQLFYLAAFLSTSHGQAAVRTDMNGSVIDHTDAKQVAALRYPLVDEPTRERCANLFESAFLKREEARLKLSEARTEYAKLFDFDGLSASASRQRRYATARSLLADRLDAEPRAPYYEAVRSWLTARGGVRLNDVARVCKPGSRYKTNYVEDSAHGIRMMNGRQVAQYRPIALKLMNLSAFRDASQFKLKRGMTLLTADGRAEENLADCVMIAKDRDGWGASGHVHRVVPKNDTHPGLVYLACSSAPVQAQLKALATGSVVDALSESDVGSVVVPYGTTGRLVELGDQAVMCWDLFGEAIKLEEQATALLESKFSEGWQGPQN</sequence>
<dbReference type="REBASE" id="385655">
    <property type="entry name" value="S.Xtr18974ORF1391P"/>
</dbReference>
<evidence type="ECO:0000313" key="3">
    <source>
        <dbReference type="EMBL" id="SCB06485.1"/>
    </source>
</evidence>
<dbReference type="PANTHER" id="PTHR30408:SF12">
    <property type="entry name" value="TYPE I RESTRICTION ENZYME MJAVIII SPECIFICITY SUBUNIT"/>
    <property type="match status" value="1"/>
</dbReference>
<dbReference type="AlphaFoldDB" id="A0A1C3TTM9"/>
<evidence type="ECO:0000313" key="4">
    <source>
        <dbReference type="Proteomes" id="UP000093071"/>
    </source>
</evidence>
<dbReference type="Proteomes" id="UP000093071">
    <property type="component" value="Chromosome I"/>
</dbReference>
<protein>
    <submittedName>
        <fullName evidence="3">Uncharacterized protein</fullName>
    </submittedName>
</protein>
<dbReference type="Gene3D" id="3.90.220.20">
    <property type="entry name" value="DNA methylase specificity domains"/>
    <property type="match status" value="2"/>
</dbReference>
<evidence type="ECO:0000256" key="1">
    <source>
        <dbReference type="ARBA" id="ARBA00022747"/>
    </source>
</evidence>
<reference evidence="4" key="1">
    <citation type="submission" date="2016-07" db="EMBL/GenBank/DDBJ databases">
        <authorList>
            <person name="Jaenicke Sebastian"/>
        </authorList>
    </citation>
    <scope>NUCLEOTIDE SEQUENCE [LARGE SCALE GENOMIC DNA]</scope>
</reference>
<dbReference type="PANTHER" id="PTHR30408">
    <property type="entry name" value="TYPE-1 RESTRICTION ENZYME ECOKI SPECIFICITY PROTEIN"/>
    <property type="match status" value="1"/>
</dbReference>
<accession>A0A1C3TTM9</accession>
<organism evidence="3 4">
    <name type="scientific">Xanthomonas translucens pv. translucens DSM 18974</name>
    <dbReference type="NCBI Taxonomy" id="1261556"/>
    <lineage>
        <taxon>Bacteria</taxon>
        <taxon>Pseudomonadati</taxon>
        <taxon>Pseudomonadota</taxon>
        <taxon>Gammaproteobacteria</taxon>
        <taxon>Lysobacterales</taxon>
        <taxon>Lysobacteraceae</taxon>
        <taxon>Xanthomonas</taxon>
        <taxon>Xanthomonas translucens group</taxon>
    </lineage>
</organism>
<keyword evidence="2" id="KW-0238">DNA-binding</keyword>
<dbReference type="EMBL" id="LT604072">
    <property type="protein sequence ID" value="SCB06485.1"/>
    <property type="molecule type" value="Genomic_DNA"/>
</dbReference>